<gene>
    <name evidence="1" type="ORF">FA045_18090</name>
</gene>
<name>A0A4U1C0J3_9SPHI</name>
<dbReference type="RefSeq" id="WP_136878490.1">
    <property type="nucleotide sequence ID" value="NZ_SWBO01000018.1"/>
</dbReference>
<dbReference type="OrthoDB" id="677448at2"/>
<sequence length="208" mass="23543">MNIKDEHMDWEKEASHLASLSRSTPYSVPDYYFDDLQARINQSVFVAGLMQKEKQGFAVPQNYFENLSEQIESKIAVENIKLLVKEEGFKTPVNYFEKLNTAILDQTINASSKTKTISLWRSDLAKYAAAACFVIATATGLYFNQKSSVLPALTADMASEQMLYDIDESVIIEHLQENENLNTSLASDTEIENYILENYSARDLSNNL</sequence>
<protein>
    <submittedName>
        <fullName evidence="1">Uncharacterized protein</fullName>
    </submittedName>
</protein>
<dbReference type="Proteomes" id="UP000310477">
    <property type="component" value="Unassembled WGS sequence"/>
</dbReference>
<reference evidence="1 2" key="1">
    <citation type="submission" date="2019-04" db="EMBL/GenBank/DDBJ databases">
        <title>Pedobacter sp. AR-2-6 sp. nov., isolated from Arctic soil.</title>
        <authorList>
            <person name="Dahal R.H."/>
            <person name="Kim D.-U."/>
        </authorList>
    </citation>
    <scope>NUCLEOTIDE SEQUENCE [LARGE SCALE GENOMIC DNA]</scope>
    <source>
        <strain evidence="1 2">AR-2-6</strain>
    </source>
</reference>
<evidence type="ECO:0000313" key="2">
    <source>
        <dbReference type="Proteomes" id="UP000310477"/>
    </source>
</evidence>
<organism evidence="1 2">
    <name type="scientific">Pedobacter cryotolerans</name>
    <dbReference type="NCBI Taxonomy" id="2571270"/>
    <lineage>
        <taxon>Bacteria</taxon>
        <taxon>Pseudomonadati</taxon>
        <taxon>Bacteroidota</taxon>
        <taxon>Sphingobacteriia</taxon>
        <taxon>Sphingobacteriales</taxon>
        <taxon>Sphingobacteriaceae</taxon>
        <taxon>Pedobacter</taxon>
    </lineage>
</organism>
<accession>A0A4U1C0J3</accession>
<dbReference type="AlphaFoldDB" id="A0A4U1C0J3"/>
<dbReference type="EMBL" id="SWBO01000018">
    <property type="protein sequence ID" value="TKB96472.1"/>
    <property type="molecule type" value="Genomic_DNA"/>
</dbReference>
<keyword evidence="2" id="KW-1185">Reference proteome</keyword>
<evidence type="ECO:0000313" key="1">
    <source>
        <dbReference type="EMBL" id="TKB96472.1"/>
    </source>
</evidence>
<comment type="caution">
    <text evidence="1">The sequence shown here is derived from an EMBL/GenBank/DDBJ whole genome shotgun (WGS) entry which is preliminary data.</text>
</comment>
<proteinExistence type="predicted"/>